<sequence>MNRPGVHRLTIIGAGLLLAGSAVADSGDTDARIAALEAQLAQMQAALATLRAEAEAPQPASDRLRSETIAAEWASRDDLNAARAMPEGTRLRYGGYIQLDAIASRYAEGSPPPIMDDLFVPALIPVEGPDGSGDSTSRTNLHAKTSRFFFDTATETGAGRLRSHVELDFLLGAQGDERVSNSFAARIRHAFLAWEYAPGKSIMAGQNWSTFYNVASLPDLLDFVGPAGTAFGRQPQVRWTSGGLQLAVENAITRVRLNDNSTRLDDNELMPDLVARYNGTQGGLDWSLAGVVRQLAYDARSAGGALADEDTAYGYGLSLSGVWQVGADDLRFMVSYGDAMGRYLGLNAFDDAYVASGSDGSIETFGQWGAYAAYRHHWSPSWRSTLSLSAMGADNPSPTNFLPAEALAKSYHSFHANLFYAAAPGLLFGGEVMVAGRELQDGRDGDMMRLQMAVRYVF</sequence>
<gene>
    <name evidence="2" type="ORF">EV688_10859</name>
</gene>
<name>A0A4R2KP52_9GAMM</name>
<reference evidence="2 3" key="1">
    <citation type="submission" date="2019-03" db="EMBL/GenBank/DDBJ databases">
        <title>Genomic Encyclopedia of Type Strains, Phase IV (KMG-IV): sequencing the most valuable type-strain genomes for metagenomic binning, comparative biology and taxonomic classification.</title>
        <authorList>
            <person name="Goeker M."/>
        </authorList>
    </citation>
    <scope>NUCLEOTIDE SEQUENCE [LARGE SCALE GENOMIC DNA]</scope>
    <source>
        <strain evidence="2 3">DSM 23344</strain>
    </source>
</reference>
<evidence type="ECO:0000256" key="1">
    <source>
        <dbReference type="SAM" id="SignalP"/>
    </source>
</evidence>
<feature type="signal peptide" evidence="1">
    <location>
        <begin position="1"/>
        <end position="24"/>
    </location>
</feature>
<keyword evidence="1" id="KW-0732">Signal</keyword>
<evidence type="ECO:0000313" key="2">
    <source>
        <dbReference type="EMBL" id="TCO75493.1"/>
    </source>
</evidence>
<dbReference type="EMBL" id="SLWX01000008">
    <property type="protein sequence ID" value="TCO75493.1"/>
    <property type="molecule type" value="Genomic_DNA"/>
</dbReference>
<proteinExistence type="predicted"/>
<dbReference type="Proteomes" id="UP000294980">
    <property type="component" value="Unassembled WGS sequence"/>
</dbReference>
<keyword evidence="3" id="KW-1185">Reference proteome</keyword>
<dbReference type="AlphaFoldDB" id="A0A4R2KP52"/>
<dbReference type="Pfam" id="PF19577">
    <property type="entry name" value="DcaP"/>
    <property type="match status" value="1"/>
</dbReference>
<comment type="caution">
    <text evidence="2">The sequence shown here is derived from an EMBL/GenBank/DDBJ whole genome shotgun (WGS) entry which is preliminary data.</text>
</comment>
<evidence type="ECO:0008006" key="4">
    <source>
        <dbReference type="Google" id="ProtNLM"/>
    </source>
</evidence>
<dbReference type="InterPro" id="IPR045748">
    <property type="entry name" value="DcaP"/>
</dbReference>
<accession>A0A4R2KP52</accession>
<dbReference type="SUPFAM" id="SSF56935">
    <property type="entry name" value="Porins"/>
    <property type="match status" value="1"/>
</dbReference>
<feature type="chain" id="PRO_5020789737" description="Porin" evidence="1">
    <location>
        <begin position="25"/>
        <end position="458"/>
    </location>
</feature>
<dbReference type="RefSeq" id="WP_240624367.1">
    <property type="nucleotide sequence ID" value="NZ_QQSW01000010.1"/>
</dbReference>
<protein>
    <recommendedName>
        <fullName evidence="4">Porin</fullName>
    </recommendedName>
</protein>
<organism evidence="2 3">
    <name type="scientific">Chromatocurvus halotolerans</name>
    <dbReference type="NCBI Taxonomy" id="1132028"/>
    <lineage>
        <taxon>Bacteria</taxon>
        <taxon>Pseudomonadati</taxon>
        <taxon>Pseudomonadota</taxon>
        <taxon>Gammaproteobacteria</taxon>
        <taxon>Cellvibrionales</taxon>
        <taxon>Halieaceae</taxon>
        <taxon>Chromatocurvus</taxon>
    </lineage>
</organism>
<evidence type="ECO:0000313" key="3">
    <source>
        <dbReference type="Proteomes" id="UP000294980"/>
    </source>
</evidence>